<comment type="caution">
    <text evidence="1">The sequence shown here is derived from an EMBL/GenBank/DDBJ whole genome shotgun (WGS) entry which is preliminary data.</text>
</comment>
<proteinExistence type="predicted"/>
<reference evidence="1" key="1">
    <citation type="journal article" date="2015" name="Nature">
        <title>Complex archaea that bridge the gap between prokaryotes and eukaryotes.</title>
        <authorList>
            <person name="Spang A."/>
            <person name="Saw J.H."/>
            <person name="Jorgensen S.L."/>
            <person name="Zaremba-Niedzwiedzka K."/>
            <person name="Martijn J."/>
            <person name="Lind A.E."/>
            <person name="van Eijk R."/>
            <person name="Schleper C."/>
            <person name="Guy L."/>
            <person name="Ettema T.J."/>
        </authorList>
    </citation>
    <scope>NUCLEOTIDE SEQUENCE</scope>
</reference>
<dbReference type="EMBL" id="LAZR01008568">
    <property type="protein sequence ID" value="KKM77936.1"/>
    <property type="molecule type" value="Genomic_DNA"/>
</dbReference>
<sequence length="39" mass="4621">FRIGTEKDIISEEIDKEIDTISMKEDIDKAVDYISKRFE</sequence>
<organism evidence="1">
    <name type="scientific">marine sediment metagenome</name>
    <dbReference type="NCBI Taxonomy" id="412755"/>
    <lineage>
        <taxon>unclassified sequences</taxon>
        <taxon>metagenomes</taxon>
        <taxon>ecological metagenomes</taxon>
    </lineage>
</organism>
<feature type="non-terminal residue" evidence="1">
    <location>
        <position position="1"/>
    </location>
</feature>
<dbReference type="AlphaFoldDB" id="A0A0F9KT40"/>
<name>A0A0F9KT40_9ZZZZ</name>
<protein>
    <submittedName>
        <fullName evidence="1">Uncharacterized protein</fullName>
    </submittedName>
</protein>
<evidence type="ECO:0000313" key="1">
    <source>
        <dbReference type="EMBL" id="KKM77936.1"/>
    </source>
</evidence>
<accession>A0A0F9KT40</accession>
<gene>
    <name evidence="1" type="ORF">LCGC14_1364980</name>
</gene>